<keyword evidence="9" id="KW-0004">4Fe-4S</keyword>
<accession>A0AAW7YPG3</accession>
<dbReference type="SFLD" id="SFLDG01065">
    <property type="entry name" value="anaerobic_coproporphyrinogen-I"/>
    <property type="match status" value="1"/>
</dbReference>
<dbReference type="SFLD" id="SFLDG01082">
    <property type="entry name" value="B12-binding_domain_containing"/>
    <property type="match status" value="1"/>
</dbReference>
<dbReference type="Proteomes" id="UP001170310">
    <property type="component" value="Unassembled WGS sequence"/>
</dbReference>
<dbReference type="InterPro" id="IPR006638">
    <property type="entry name" value="Elp3/MiaA/NifB-like_rSAM"/>
</dbReference>
<name>A0AAW7YPG3_9STAP</name>
<protein>
    <recommendedName>
        <fullName evidence="2 9">Heme chaperone HemW</fullName>
    </recommendedName>
</protein>
<evidence type="ECO:0000256" key="4">
    <source>
        <dbReference type="ARBA" id="ARBA00022691"/>
    </source>
</evidence>
<dbReference type="AlphaFoldDB" id="A0AAW7YPG3"/>
<keyword evidence="6 9" id="KW-0408">Iron</keyword>
<comment type="caution">
    <text evidence="11">The sequence shown here is derived from an EMBL/GenBank/DDBJ whole genome shotgun (WGS) entry which is preliminary data.</text>
</comment>
<dbReference type="InterPro" id="IPR010723">
    <property type="entry name" value="HemN_C"/>
</dbReference>
<dbReference type="InterPro" id="IPR007197">
    <property type="entry name" value="rSAM"/>
</dbReference>
<evidence type="ECO:0000256" key="9">
    <source>
        <dbReference type="RuleBase" id="RU364116"/>
    </source>
</evidence>
<keyword evidence="5 9" id="KW-0479">Metal-binding</keyword>
<dbReference type="GO" id="GO:0046872">
    <property type="term" value="F:metal ion binding"/>
    <property type="evidence" value="ECO:0007669"/>
    <property type="project" value="UniProtKB-UniRule"/>
</dbReference>
<dbReference type="GO" id="GO:0004109">
    <property type="term" value="F:coproporphyrinogen oxidase activity"/>
    <property type="evidence" value="ECO:0007669"/>
    <property type="project" value="InterPro"/>
</dbReference>
<dbReference type="InterPro" id="IPR034505">
    <property type="entry name" value="Coproporphyrinogen-III_oxidase"/>
</dbReference>
<dbReference type="GO" id="GO:0006779">
    <property type="term" value="P:porphyrin-containing compound biosynthetic process"/>
    <property type="evidence" value="ECO:0007669"/>
    <property type="project" value="InterPro"/>
</dbReference>
<comment type="function">
    <text evidence="9">Probably acts as a heme chaperone, transferring heme to an unknown acceptor. Binds one molecule of heme per monomer, possibly covalently. Binds 1 [4Fe-4S] cluster. The cluster is coordinated with 3 cysteines and an exchangeable S-adenosyl-L-methionine.</text>
</comment>
<evidence type="ECO:0000259" key="10">
    <source>
        <dbReference type="PROSITE" id="PS51918"/>
    </source>
</evidence>
<evidence type="ECO:0000256" key="1">
    <source>
        <dbReference type="ARBA" id="ARBA00006100"/>
    </source>
</evidence>
<evidence type="ECO:0000256" key="8">
    <source>
        <dbReference type="ARBA" id="ARBA00023186"/>
    </source>
</evidence>
<dbReference type="RefSeq" id="WP_046466745.1">
    <property type="nucleotide sequence ID" value="NZ_JAUOQO010000003.1"/>
</dbReference>
<comment type="subcellular location">
    <subcellularLocation>
        <location evidence="9">Cytoplasm</location>
    </subcellularLocation>
</comment>
<sequence length="377" mass="43626">MTIQSAYIHIPFCVRICTYCDFNKYFIDKQPVDDYLDSLLLEMERHTKHSNTNLKTMYVGGGTPTALNIDQLTKLLSGINNLFNIEGEYSFEANPDELTFEKVKLLKSYGVNRISMGVQTFKPELLNILGRTHKTEDIYNAVKNARDAGIESISLDLMYHLPQQTLQDFENSLDLAMQMDIDHISSYGLILEPKTQFYNMYRKGHLKLPNEDLGAEMYQLLMHKIENSRFHQYEISNFAIEGHESEHNKVYWLNEEYYGFGAGASGYTNGVRYTNVNPVNHYIKAIKNEEVPLLTQTEPTINEQMEEEMFLGLRLNQGVSMTKFNEKFNTSIENVFGQTINDLKNRKLIEEKSDYIYLTERGKVIGNEVFEAFLLNI</sequence>
<dbReference type="Gene3D" id="3.20.20.70">
    <property type="entry name" value="Aldolase class I"/>
    <property type="match status" value="1"/>
</dbReference>
<evidence type="ECO:0000256" key="5">
    <source>
        <dbReference type="ARBA" id="ARBA00022723"/>
    </source>
</evidence>
<dbReference type="SFLD" id="SFLDF00562">
    <property type="entry name" value="HemN-like__clustered_with_heat"/>
    <property type="match status" value="1"/>
</dbReference>
<evidence type="ECO:0000256" key="3">
    <source>
        <dbReference type="ARBA" id="ARBA00022617"/>
    </source>
</evidence>
<dbReference type="InterPro" id="IPR058240">
    <property type="entry name" value="rSAM_sf"/>
</dbReference>
<dbReference type="Pfam" id="PF04055">
    <property type="entry name" value="Radical_SAM"/>
    <property type="match status" value="1"/>
</dbReference>
<dbReference type="GO" id="GO:0051539">
    <property type="term" value="F:4 iron, 4 sulfur cluster binding"/>
    <property type="evidence" value="ECO:0007669"/>
    <property type="project" value="UniProtKB-UniRule"/>
</dbReference>
<dbReference type="SFLD" id="SFLDF00288">
    <property type="entry name" value="HemN-like__clustered_with_nucl"/>
    <property type="match status" value="1"/>
</dbReference>
<dbReference type="GO" id="GO:0005737">
    <property type="term" value="C:cytoplasm"/>
    <property type="evidence" value="ECO:0007669"/>
    <property type="project" value="UniProtKB-SubCell"/>
</dbReference>
<evidence type="ECO:0000313" key="12">
    <source>
        <dbReference type="Proteomes" id="UP001170310"/>
    </source>
</evidence>
<feature type="domain" description="Radical SAM core" evidence="10">
    <location>
        <begin position="1"/>
        <end position="231"/>
    </location>
</feature>
<comment type="similarity">
    <text evidence="1">Belongs to the anaerobic coproporphyrinogen-III oxidase family. HemW subfamily.</text>
</comment>
<dbReference type="SFLD" id="SFLDS00029">
    <property type="entry name" value="Radical_SAM"/>
    <property type="match status" value="1"/>
</dbReference>
<proteinExistence type="inferred from homology"/>
<dbReference type="Pfam" id="PF06969">
    <property type="entry name" value="HemN_C"/>
    <property type="match status" value="1"/>
</dbReference>
<dbReference type="SMART" id="SM00729">
    <property type="entry name" value="Elp3"/>
    <property type="match status" value="1"/>
</dbReference>
<organism evidence="11 12">
    <name type="scientific">Staphylococcus pasteuri_A</name>
    <dbReference type="NCBI Taxonomy" id="3062664"/>
    <lineage>
        <taxon>Bacteria</taxon>
        <taxon>Bacillati</taxon>
        <taxon>Bacillota</taxon>
        <taxon>Bacilli</taxon>
        <taxon>Bacillales</taxon>
        <taxon>Staphylococcaceae</taxon>
        <taxon>Staphylococcus</taxon>
    </lineage>
</organism>
<keyword evidence="7 9" id="KW-0411">Iron-sulfur</keyword>
<dbReference type="EMBL" id="JAUOQO010000003">
    <property type="protein sequence ID" value="MDO6573389.1"/>
    <property type="molecule type" value="Genomic_DNA"/>
</dbReference>
<evidence type="ECO:0000256" key="6">
    <source>
        <dbReference type="ARBA" id="ARBA00023004"/>
    </source>
</evidence>
<dbReference type="InterPro" id="IPR004559">
    <property type="entry name" value="HemW-like"/>
</dbReference>
<keyword evidence="12" id="KW-1185">Reference proteome</keyword>
<reference evidence="11" key="1">
    <citation type="submission" date="2023-07" db="EMBL/GenBank/DDBJ databases">
        <title>Genome content predicts the carbon catabolic preferences of heterotrophic bacteria.</title>
        <authorList>
            <person name="Gralka M."/>
        </authorList>
    </citation>
    <scope>NUCLEOTIDE SEQUENCE</scope>
    <source>
        <strain evidence="11">E2R20</strain>
    </source>
</reference>
<evidence type="ECO:0000313" key="11">
    <source>
        <dbReference type="EMBL" id="MDO6573389.1"/>
    </source>
</evidence>
<dbReference type="PROSITE" id="PS51918">
    <property type="entry name" value="RADICAL_SAM"/>
    <property type="match status" value="1"/>
</dbReference>
<dbReference type="PANTHER" id="PTHR13932:SF5">
    <property type="entry name" value="RADICAL S-ADENOSYL METHIONINE DOMAIN-CONTAINING PROTEIN 1, MITOCHONDRIAL"/>
    <property type="match status" value="1"/>
</dbReference>
<evidence type="ECO:0000256" key="7">
    <source>
        <dbReference type="ARBA" id="ARBA00023014"/>
    </source>
</evidence>
<keyword evidence="4 9" id="KW-0949">S-adenosyl-L-methionine</keyword>
<keyword evidence="3 9" id="KW-0349">Heme</keyword>
<keyword evidence="9" id="KW-0963">Cytoplasm</keyword>
<dbReference type="NCBIfam" id="TIGR00539">
    <property type="entry name" value="hemN_rel"/>
    <property type="match status" value="1"/>
</dbReference>
<dbReference type="SUPFAM" id="SSF102114">
    <property type="entry name" value="Radical SAM enzymes"/>
    <property type="match status" value="1"/>
</dbReference>
<gene>
    <name evidence="11" type="primary">hemW</name>
    <name evidence="11" type="ORF">Q4528_04365</name>
</gene>
<evidence type="ECO:0000256" key="2">
    <source>
        <dbReference type="ARBA" id="ARBA00017228"/>
    </source>
</evidence>
<dbReference type="PANTHER" id="PTHR13932">
    <property type="entry name" value="COPROPORPHYRINIGEN III OXIDASE"/>
    <property type="match status" value="1"/>
</dbReference>
<keyword evidence="8 9" id="KW-0143">Chaperone</keyword>
<dbReference type="InterPro" id="IPR013785">
    <property type="entry name" value="Aldolase_TIM"/>
</dbReference>